<keyword evidence="3" id="KW-1185">Reference proteome</keyword>
<accession>A0A2V5IAK0</accession>
<dbReference type="PANTHER" id="PTHR33365:SF6">
    <property type="entry name" value="OXIDASE USTYA"/>
    <property type="match status" value="1"/>
</dbReference>
<gene>
    <name evidence="2" type="ORF">BP00DRAFT_182324</name>
</gene>
<comment type="similarity">
    <text evidence="1">Belongs to the ustYa family.</text>
</comment>
<dbReference type="InterPro" id="IPR021765">
    <property type="entry name" value="UstYa-like"/>
</dbReference>
<dbReference type="EMBL" id="KZ825507">
    <property type="protein sequence ID" value="PYI31073.1"/>
    <property type="molecule type" value="Genomic_DNA"/>
</dbReference>
<dbReference type="Pfam" id="PF11807">
    <property type="entry name" value="UstYa"/>
    <property type="match status" value="1"/>
</dbReference>
<proteinExistence type="inferred from homology"/>
<evidence type="ECO:0000313" key="2">
    <source>
        <dbReference type="EMBL" id="PYI31073.1"/>
    </source>
</evidence>
<evidence type="ECO:0000313" key="3">
    <source>
        <dbReference type="Proteomes" id="UP000248817"/>
    </source>
</evidence>
<name>A0A2V5IAK0_9EURO</name>
<dbReference type="AlphaFoldDB" id="A0A2V5IAK0"/>
<dbReference type="GO" id="GO:0043386">
    <property type="term" value="P:mycotoxin biosynthetic process"/>
    <property type="evidence" value="ECO:0007669"/>
    <property type="project" value="InterPro"/>
</dbReference>
<sequence>MKSTVPWFLFASQYQYQPDIAIDIPHPCHSYISHDCDQRGLLRTTLGLTANMPLTFQAAPAIKYTSLDESSKPDGPISLSKRLKKHSSTLRDNWRDALIICLSILCAGLLLDRTLSPTNTEAPEPILEYGTDPRWVQYHWTTGIYSAPHPEQADRVHQAWEAIVPAYGFVAVDHLWAAQHHLPASMSLPSNSSKGVYILDAYHQIHCLTIIRRTLREVLETGHPPPGLPLQHAWHCFDSLLQYIVCGNSGDTLLYTWGRNQTGDGQVRKCVDWRGRKEWVRRRTACYRDTETPMRLVDHFTGCSDGDEAGDDGIRLDMW</sequence>
<dbReference type="PANTHER" id="PTHR33365">
    <property type="entry name" value="YALI0B05434P"/>
    <property type="match status" value="1"/>
</dbReference>
<reference evidence="2 3" key="1">
    <citation type="submission" date="2018-02" db="EMBL/GenBank/DDBJ databases">
        <title>The genomes of Aspergillus section Nigri reveals drivers in fungal speciation.</title>
        <authorList>
            <consortium name="DOE Joint Genome Institute"/>
            <person name="Vesth T.C."/>
            <person name="Nybo J."/>
            <person name="Theobald S."/>
            <person name="Brandl J."/>
            <person name="Frisvad J.C."/>
            <person name="Nielsen K.F."/>
            <person name="Lyhne E.K."/>
            <person name="Kogle M.E."/>
            <person name="Kuo A."/>
            <person name="Riley R."/>
            <person name="Clum A."/>
            <person name="Nolan M."/>
            <person name="Lipzen A."/>
            <person name="Salamov A."/>
            <person name="Henrissat B."/>
            <person name="Wiebenga A."/>
            <person name="De vries R.P."/>
            <person name="Grigoriev I.V."/>
            <person name="Mortensen U.H."/>
            <person name="Andersen M.R."/>
            <person name="Baker S.E."/>
        </authorList>
    </citation>
    <scope>NUCLEOTIDE SEQUENCE [LARGE SCALE GENOMIC DNA]</scope>
    <source>
        <strain evidence="2 3">CBS 114.80</strain>
    </source>
</reference>
<dbReference type="Proteomes" id="UP000248817">
    <property type="component" value="Unassembled WGS sequence"/>
</dbReference>
<evidence type="ECO:0000256" key="1">
    <source>
        <dbReference type="ARBA" id="ARBA00035112"/>
    </source>
</evidence>
<protein>
    <submittedName>
        <fullName evidence="2">Uncharacterized protein</fullName>
    </submittedName>
</protein>
<organism evidence="2 3">
    <name type="scientific">Aspergillus indologenus CBS 114.80</name>
    <dbReference type="NCBI Taxonomy" id="1450541"/>
    <lineage>
        <taxon>Eukaryota</taxon>
        <taxon>Fungi</taxon>
        <taxon>Dikarya</taxon>
        <taxon>Ascomycota</taxon>
        <taxon>Pezizomycotina</taxon>
        <taxon>Eurotiomycetes</taxon>
        <taxon>Eurotiomycetidae</taxon>
        <taxon>Eurotiales</taxon>
        <taxon>Aspergillaceae</taxon>
        <taxon>Aspergillus</taxon>
        <taxon>Aspergillus subgen. Circumdati</taxon>
    </lineage>
</organism>